<comment type="caution">
    <text evidence="3">The sequence shown here is derived from an EMBL/GenBank/DDBJ whole genome shotgun (WGS) entry which is preliminary data.</text>
</comment>
<dbReference type="InterPro" id="IPR051481">
    <property type="entry name" value="BTB-POZ/Galectin-3-binding"/>
</dbReference>
<dbReference type="InterPro" id="IPR013320">
    <property type="entry name" value="ConA-like_dom_sf"/>
</dbReference>
<dbReference type="Gene3D" id="2.60.120.920">
    <property type="match status" value="1"/>
</dbReference>
<feature type="domain" description="B30.2/SPRY" evidence="2">
    <location>
        <begin position="268"/>
        <end position="448"/>
    </location>
</feature>
<evidence type="ECO:0000313" key="3">
    <source>
        <dbReference type="EMBL" id="RIA80009.1"/>
    </source>
</evidence>
<dbReference type="InterPro" id="IPR011705">
    <property type="entry name" value="BACK"/>
</dbReference>
<dbReference type="InterPro" id="IPR000210">
    <property type="entry name" value="BTB/POZ_dom"/>
</dbReference>
<dbReference type="SUPFAM" id="SSF54695">
    <property type="entry name" value="POZ domain"/>
    <property type="match status" value="1"/>
</dbReference>
<dbReference type="OrthoDB" id="6359816at2759"/>
<dbReference type="Pfam" id="PF00651">
    <property type="entry name" value="BTB"/>
    <property type="match status" value="1"/>
</dbReference>
<dbReference type="CDD" id="cd18186">
    <property type="entry name" value="BTB_POZ_ZBTB_KLHL-like"/>
    <property type="match status" value="1"/>
</dbReference>
<evidence type="ECO:0000259" key="1">
    <source>
        <dbReference type="PROSITE" id="PS50097"/>
    </source>
</evidence>
<keyword evidence="3" id="KW-0430">Lectin</keyword>
<dbReference type="Pfam" id="PF00622">
    <property type="entry name" value="SPRY"/>
    <property type="match status" value="1"/>
</dbReference>
<dbReference type="InterPro" id="IPR043136">
    <property type="entry name" value="B30.2/SPRY_sf"/>
</dbReference>
<dbReference type="Proteomes" id="UP000265703">
    <property type="component" value="Unassembled WGS sequence"/>
</dbReference>
<dbReference type="Gene3D" id="1.25.40.420">
    <property type="match status" value="1"/>
</dbReference>
<dbReference type="AlphaFoldDB" id="A0A397S5I8"/>
<feature type="domain" description="BTB" evidence="1">
    <location>
        <begin position="22"/>
        <end position="93"/>
    </location>
</feature>
<dbReference type="PROSITE" id="PS50097">
    <property type="entry name" value="BTB"/>
    <property type="match status" value="1"/>
</dbReference>
<gene>
    <name evidence="3" type="ORF">C1645_839443</name>
</gene>
<dbReference type="InterPro" id="IPR003877">
    <property type="entry name" value="SPRY_dom"/>
</dbReference>
<dbReference type="GO" id="GO:0030246">
    <property type="term" value="F:carbohydrate binding"/>
    <property type="evidence" value="ECO:0007669"/>
    <property type="project" value="UniProtKB-KW"/>
</dbReference>
<dbReference type="SMART" id="SM00225">
    <property type="entry name" value="BTB"/>
    <property type="match status" value="1"/>
</dbReference>
<dbReference type="PANTHER" id="PTHR24410:SF23">
    <property type="entry name" value="BTB DOMAIN-CONTAINING PROTEIN-RELATED"/>
    <property type="match status" value="1"/>
</dbReference>
<dbReference type="PANTHER" id="PTHR24410">
    <property type="entry name" value="HL07962P-RELATED"/>
    <property type="match status" value="1"/>
</dbReference>
<dbReference type="Gene3D" id="3.30.710.10">
    <property type="entry name" value="Potassium Channel Kv1.1, Chain A"/>
    <property type="match status" value="1"/>
</dbReference>
<name>A0A397S5I8_9GLOM</name>
<dbReference type="InterPro" id="IPR011333">
    <property type="entry name" value="SKP1/BTB/POZ_sf"/>
</dbReference>
<dbReference type="PROSITE" id="PS50188">
    <property type="entry name" value="B302_SPRY"/>
    <property type="match status" value="1"/>
</dbReference>
<organism evidence="3 4">
    <name type="scientific">Glomus cerebriforme</name>
    <dbReference type="NCBI Taxonomy" id="658196"/>
    <lineage>
        <taxon>Eukaryota</taxon>
        <taxon>Fungi</taxon>
        <taxon>Fungi incertae sedis</taxon>
        <taxon>Mucoromycota</taxon>
        <taxon>Glomeromycotina</taxon>
        <taxon>Glomeromycetes</taxon>
        <taxon>Glomerales</taxon>
        <taxon>Glomeraceae</taxon>
        <taxon>Glomus</taxon>
    </lineage>
</organism>
<keyword evidence="4" id="KW-1185">Reference proteome</keyword>
<evidence type="ECO:0000259" key="2">
    <source>
        <dbReference type="PROSITE" id="PS50188"/>
    </source>
</evidence>
<dbReference type="EMBL" id="QKYT01001068">
    <property type="protein sequence ID" value="RIA80009.1"/>
    <property type="molecule type" value="Genomic_DNA"/>
</dbReference>
<reference evidence="3 4" key="1">
    <citation type="submission" date="2018-06" db="EMBL/GenBank/DDBJ databases">
        <title>Comparative genomics reveals the genomic features of Rhizophagus irregularis, R. cerebriforme, R. diaphanum and Gigaspora rosea, and their symbiotic lifestyle signature.</title>
        <authorList>
            <person name="Morin E."/>
            <person name="San Clemente H."/>
            <person name="Chen E.C.H."/>
            <person name="De La Providencia I."/>
            <person name="Hainaut M."/>
            <person name="Kuo A."/>
            <person name="Kohler A."/>
            <person name="Murat C."/>
            <person name="Tang N."/>
            <person name="Roy S."/>
            <person name="Loubradou J."/>
            <person name="Henrissat B."/>
            <person name="Grigoriev I.V."/>
            <person name="Corradi N."/>
            <person name="Roux C."/>
            <person name="Martin F.M."/>
        </authorList>
    </citation>
    <scope>NUCLEOTIDE SEQUENCE [LARGE SCALE GENOMIC DNA]</scope>
    <source>
        <strain evidence="3 4">DAOM 227022</strain>
    </source>
</reference>
<dbReference type="Pfam" id="PF07707">
    <property type="entry name" value="BACK"/>
    <property type="match status" value="1"/>
</dbReference>
<evidence type="ECO:0000313" key="4">
    <source>
        <dbReference type="Proteomes" id="UP000265703"/>
    </source>
</evidence>
<accession>A0A397S5I8</accession>
<dbReference type="CDD" id="cd11709">
    <property type="entry name" value="SPRY"/>
    <property type="match status" value="1"/>
</dbReference>
<dbReference type="InterPro" id="IPR001870">
    <property type="entry name" value="B30.2/SPRY"/>
</dbReference>
<proteinExistence type="predicted"/>
<dbReference type="SUPFAM" id="SSF49899">
    <property type="entry name" value="Concanavalin A-like lectins/glucanases"/>
    <property type="match status" value="1"/>
</dbReference>
<protein>
    <submittedName>
        <fullName evidence="3">Concanavalin A-like lectin/glucanase domain-containing protein</fullName>
    </submittedName>
</protein>
<sequence>MLIIHKEIIKNYKNLYKTKEGYDVIIYAGEEPNIKEFHTHSLILKTQSKFFKRAFMEDIKKNNGCFTLNSRISPDIFEIILSYMYCVNIDLTKLQSREVLNLLLSSEELELQSLVKYIQETLDRDHRDFIIKNILEIIELTYQKEFLEKLWNFCLQQICYESDCLFKSTKFLTFNPSILEIILKRDDFYVSNEIVIWEILLKWACGQNPVIQQDINKWNKDEFTMMEKRLSRFIQLIRFYHIPSEDFHLKVYPFKEILPNNLINNVFTYHIVPNSKLDIDIQPQRSGYVWNQSACGSKLVIEDNGRVVSANNYDMQSVRAKMTLENKDIFEWDVIIEKECSYAWVGICASENFNYEIFAGSQPTGWVLGSVGFTCSNYNSNNKTYDSYCPSFGDGAKITVHLDMNKRTCAFTVNGVKYPEVSNWNNLPSKLYPVVSLCYPGCFQIQPH</sequence>